<proteinExistence type="predicted"/>
<evidence type="ECO:0000313" key="2">
    <source>
        <dbReference type="EMBL" id="MFC4787616.1"/>
    </source>
</evidence>
<name>A0ABV9Q7X6_9BURK</name>
<dbReference type="PANTHER" id="PTHR24567">
    <property type="entry name" value="CRP FAMILY TRANSCRIPTIONAL REGULATORY PROTEIN"/>
    <property type="match status" value="1"/>
</dbReference>
<protein>
    <submittedName>
        <fullName evidence="2">Cyclic nucleotide-binding domain-containing protein</fullName>
    </submittedName>
</protein>
<dbReference type="PROSITE" id="PS50042">
    <property type="entry name" value="CNMP_BINDING_3"/>
    <property type="match status" value="1"/>
</dbReference>
<keyword evidence="3" id="KW-1185">Reference proteome</keyword>
<dbReference type="Gene3D" id="2.60.120.10">
    <property type="entry name" value="Jelly Rolls"/>
    <property type="match status" value="1"/>
</dbReference>
<sequence>MKGILNMWRPSAHAESDASHAADSQDSVFFSTAFSEHGGEEVPMVPWEARAVEVGAKRMPAGHGSKLLQELCAKNKYMAQLPPELMARMGEFFDFAQVPSDRDVVRQDEYGNFMFFLLSGTMAVNRVQPWGEKLLLAQTRPGDLIGEMSLLDSGIRFSACTTMTECEIAVLSAQALDEMMVRDPHLAAALVAVLARKLCVRLRAVSAHLGDNQK</sequence>
<dbReference type="RefSeq" id="WP_382429231.1">
    <property type="nucleotide sequence ID" value="NZ_JBHSHJ010000001.1"/>
</dbReference>
<accession>A0ABV9Q7X6</accession>
<dbReference type="InterPro" id="IPR050397">
    <property type="entry name" value="Env_Response_Regulators"/>
</dbReference>
<gene>
    <name evidence="2" type="ORF">ACFO6X_01210</name>
</gene>
<dbReference type="InterPro" id="IPR000595">
    <property type="entry name" value="cNMP-bd_dom"/>
</dbReference>
<dbReference type="Proteomes" id="UP001596001">
    <property type="component" value="Unassembled WGS sequence"/>
</dbReference>
<dbReference type="CDD" id="cd00038">
    <property type="entry name" value="CAP_ED"/>
    <property type="match status" value="1"/>
</dbReference>
<comment type="caution">
    <text evidence="2">The sequence shown here is derived from an EMBL/GenBank/DDBJ whole genome shotgun (WGS) entry which is preliminary data.</text>
</comment>
<dbReference type="InterPro" id="IPR018490">
    <property type="entry name" value="cNMP-bd_dom_sf"/>
</dbReference>
<dbReference type="Pfam" id="PF00027">
    <property type="entry name" value="cNMP_binding"/>
    <property type="match status" value="1"/>
</dbReference>
<evidence type="ECO:0000259" key="1">
    <source>
        <dbReference type="PROSITE" id="PS50042"/>
    </source>
</evidence>
<reference evidence="3" key="1">
    <citation type="journal article" date="2019" name="Int. J. Syst. Evol. Microbiol.">
        <title>The Global Catalogue of Microorganisms (GCM) 10K type strain sequencing project: providing services to taxonomists for standard genome sequencing and annotation.</title>
        <authorList>
            <consortium name="The Broad Institute Genomics Platform"/>
            <consortium name="The Broad Institute Genome Sequencing Center for Infectious Disease"/>
            <person name="Wu L."/>
            <person name="Ma J."/>
        </authorList>
    </citation>
    <scope>NUCLEOTIDE SEQUENCE [LARGE SCALE GENOMIC DNA]</scope>
    <source>
        <strain evidence="3">CCUG 49452</strain>
    </source>
</reference>
<dbReference type="InterPro" id="IPR014710">
    <property type="entry name" value="RmlC-like_jellyroll"/>
</dbReference>
<organism evidence="2 3">
    <name type="scientific">Giesbergeria sinuosa</name>
    <dbReference type="NCBI Taxonomy" id="80883"/>
    <lineage>
        <taxon>Bacteria</taxon>
        <taxon>Pseudomonadati</taxon>
        <taxon>Pseudomonadota</taxon>
        <taxon>Betaproteobacteria</taxon>
        <taxon>Burkholderiales</taxon>
        <taxon>Comamonadaceae</taxon>
        <taxon>Giesbergeria</taxon>
    </lineage>
</organism>
<dbReference type="EMBL" id="JBHSHJ010000001">
    <property type="protein sequence ID" value="MFC4787616.1"/>
    <property type="molecule type" value="Genomic_DNA"/>
</dbReference>
<dbReference type="SUPFAM" id="SSF51206">
    <property type="entry name" value="cAMP-binding domain-like"/>
    <property type="match status" value="1"/>
</dbReference>
<dbReference type="SMART" id="SM00100">
    <property type="entry name" value="cNMP"/>
    <property type="match status" value="1"/>
</dbReference>
<evidence type="ECO:0000313" key="3">
    <source>
        <dbReference type="Proteomes" id="UP001596001"/>
    </source>
</evidence>
<dbReference type="PANTHER" id="PTHR24567:SF74">
    <property type="entry name" value="HTH-TYPE TRANSCRIPTIONAL REGULATOR ARCR"/>
    <property type="match status" value="1"/>
</dbReference>
<feature type="domain" description="Cyclic nucleotide-binding" evidence="1">
    <location>
        <begin position="77"/>
        <end position="197"/>
    </location>
</feature>